<evidence type="ECO:0000313" key="2">
    <source>
        <dbReference type="EMBL" id="KAL3522957.1"/>
    </source>
</evidence>
<name>A0ABD2ZU54_9GENT</name>
<feature type="compositionally biased region" description="Basic and acidic residues" evidence="1">
    <location>
        <begin position="121"/>
        <end position="132"/>
    </location>
</feature>
<dbReference type="EMBL" id="JBJUIK010000007">
    <property type="protein sequence ID" value="KAL3522957.1"/>
    <property type="molecule type" value="Genomic_DNA"/>
</dbReference>
<proteinExistence type="predicted"/>
<gene>
    <name evidence="2" type="ORF">ACH5RR_015791</name>
</gene>
<feature type="region of interest" description="Disordered" evidence="1">
    <location>
        <begin position="106"/>
        <end position="136"/>
    </location>
</feature>
<reference evidence="2 3" key="1">
    <citation type="submission" date="2024-11" db="EMBL/GenBank/DDBJ databases">
        <title>A near-complete genome assembly of Cinchona calisaya.</title>
        <authorList>
            <person name="Lian D.C."/>
            <person name="Zhao X.W."/>
            <person name="Wei L."/>
        </authorList>
    </citation>
    <scope>NUCLEOTIDE SEQUENCE [LARGE SCALE GENOMIC DNA]</scope>
    <source>
        <tissue evidence="2">Nenye</tissue>
    </source>
</reference>
<sequence>MALQVFKYVPKARRREDRRKATIEGFVKLVRDESLPQKRTIEGIGISIQENDGLSSRYFVFQRIQRDGLPSQEHCAIFSRLSSPKLQDDQLGSGLLPSVFHWLGESKDHESKPEGSSQKSVFERIGDRDIKTNGKGLKRLGKEVEDDNEICSTMPSRMMHKTRWEI</sequence>
<dbReference type="Proteomes" id="UP001630127">
    <property type="component" value="Unassembled WGS sequence"/>
</dbReference>
<dbReference type="AlphaFoldDB" id="A0ABD2ZU54"/>
<keyword evidence="3" id="KW-1185">Reference proteome</keyword>
<evidence type="ECO:0000313" key="3">
    <source>
        <dbReference type="Proteomes" id="UP001630127"/>
    </source>
</evidence>
<comment type="caution">
    <text evidence="2">The sequence shown here is derived from an EMBL/GenBank/DDBJ whole genome shotgun (WGS) entry which is preliminary data.</text>
</comment>
<accession>A0ABD2ZU54</accession>
<protein>
    <submittedName>
        <fullName evidence="2">Uncharacterized protein</fullName>
    </submittedName>
</protein>
<organism evidence="2 3">
    <name type="scientific">Cinchona calisaya</name>
    <dbReference type="NCBI Taxonomy" id="153742"/>
    <lineage>
        <taxon>Eukaryota</taxon>
        <taxon>Viridiplantae</taxon>
        <taxon>Streptophyta</taxon>
        <taxon>Embryophyta</taxon>
        <taxon>Tracheophyta</taxon>
        <taxon>Spermatophyta</taxon>
        <taxon>Magnoliopsida</taxon>
        <taxon>eudicotyledons</taxon>
        <taxon>Gunneridae</taxon>
        <taxon>Pentapetalae</taxon>
        <taxon>asterids</taxon>
        <taxon>lamiids</taxon>
        <taxon>Gentianales</taxon>
        <taxon>Rubiaceae</taxon>
        <taxon>Cinchonoideae</taxon>
        <taxon>Cinchoneae</taxon>
        <taxon>Cinchona</taxon>
    </lineage>
</organism>
<evidence type="ECO:0000256" key="1">
    <source>
        <dbReference type="SAM" id="MobiDB-lite"/>
    </source>
</evidence>